<keyword evidence="1" id="KW-0812">Transmembrane</keyword>
<dbReference type="InterPro" id="IPR050623">
    <property type="entry name" value="Glucan_succinyl_AcylTrfase"/>
</dbReference>
<feature type="transmembrane region" description="Helical" evidence="1">
    <location>
        <begin position="12"/>
        <end position="29"/>
    </location>
</feature>
<feature type="transmembrane region" description="Helical" evidence="1">
    <location>
        <begin position="252"/>
        <end position="272"/>
    </location>
</feature>
<sequence length="388" mass="43637">MRETAPHLEGIDNLRFVLVLLVVATQGALSYGVPGSAWWVVRDTSGSPWVGLLGVLLELPLLPILCFIAGYFAVFSVSRRGAGAFMVQKVRCLAPLWIAGVLVAAPLPVHLGLLARGERWEGLRSWWPRFFTSLYHQSVYGFLGLLLVFFLILAVASRIPAFARWLDQEPPENCERCRRERWRGVLLLYCLTSLGVFLVHRRVPLDGWGHWNYLFMEQPLRIPLYGGYFLYGLVAGRGLFLHREWLRGEKAWPRLSLWLPLGLVFLVGYGANRLGVLPEQREDLVVQAATALLMAGMTLSWLMVALALARCGLERRGRIWRRGARNALGIYCLHPLVLAPVVFLLRGVPRVPPEGKFLLAVTVTVMLSLALSEGWLILIRGFRKRSPG</sequence>
<dbReference type="RefSeq" id="WP_076488922.1">
    <property type="nucleotide sequence ID" value="NZ_FTMS01000010.1"/>
</dbReference>
<feature type="transmembrane region" description="Helical" evidence="1">
    <location>
        <begin position="96"/>
        <end position="115"/>
    </location>
</feature>
<feature type="transmembrane region" description="Helical" evidence="1">
    <location>
        <begin position="284"/>
        <end position="308"/>
    </location>
</feature>
<protein>
    <submittedName>
        <fullName evidence="3">Acyltransferase family protein</fullName>
    </submittedName>
</protein>
<dbReference type="STRING" id="159291.SAMN05920897_11081"/>
<dbReference type="PANTHER" id="PTHR36927:SF1">
    <property type="entry name" value="MDO-LIKE PROTEIN"/>
    <property type="match status" value="1"/>
</dbReference>
<dbReference type="Pfam" id="PF01757">
    <property type="entry name" value="Acyl_transf_3"/>
    <property type="match status" value="1"/>
</dbReference>
<dbReference type="OrthoDB" id="754271at2"/>
<reference evidence="3 4" key="1">
    <citation type="submission" date="2017-01" db="EMBL/GenBank/DDBJ databases">
        <authorList>
            <person name="Mah S.A."/>
            <person name="Swanson W.J."/>
            <person name="Moy G.W."/>
            <person name="Vacquier V.D."/>
        </authorList>
    </citation>
    <scope>NUCLEOTIDE SEQUENCE [LARGE SCALE GENOMIC DNA]</scope>
    <source>
        <strain evidence="3 4">ASpG1</strain>
    </source>
</reference>
<keyword evidence="4" id="KW-1185">Reference proteome</keyword>
<dbReference type="AlphaFoldDB" id="A0A1N6TJC2"/>
<feature type="domain" description="Acyltransferase 3" evidence="2">
    <location>
        <begin position="9"/>
        <end position="371"/>
    </location>
</feature>
<feature type="transmembrane region" description="Helical" evidence="1">
    <location>
        <begin position="185"/>
        <end position="202"/>
    </location>
</feature>
<dbReference type="GO" id="GO:0016747">
    <property type="term" value="F:acyltransferase activity, transferring groups other than amino-acyl groups"/>
    <property type="evidence" value="ECO:0007669"/>
    <property type="project" value="InterPro"/>
</dbReference>
<feature type="transmembrane region" description="Helical" evidence="1">
    <location>
        <begin position="49"/>
        <end position="75"/>
    </location>
</feature>
<name>A0A1N6TJC2_9SPIO</name>
<keyword evidence="1" id="KW-0472">Membrane</keyword>
<gene>
    <name evidence="3" type="ORF">SAMN05920897_11081</name>
</gene>
<evidence type="ECO:0000313" key="4">
    <source>
        <dbReference type="Proteomes" id="UP000186400"/>
    </source>
</evidence>
<dbReference type="PANTHER" id="PTHR36927">
    <property type="entry name" value="BLR4337 PROTEIN"/>
    <property type="match status" value="1"/>
</dbReference>
<evidence type="ECO:0000259" key="2">
    <source>
        <dbReference type="Pfam" id="PF01757"/>
    </source>
</evidence>
<evidence type="ECO:0000313" key="3">
    <source>
        <dbReference type="EMBL" id="SIQ53371.1"/>
    </source>
</evidence>
<keyword evidence="3" id="KW-0808">Transferase</keyword>
<feature type="transmembrane region" description="Helical" evidence="1">
    <location>
        <begin position="328"/>
        <end position="345"/>
    </location>
</feature>
<proteinExistence type="predicted"/>
<organism evidence="3 4">
    <name type="scientific">Alkalispirochaeta americana</name>
    <dbReference type="NCBI Taxonomy" id="159291"/>
    <lineage>
        <taxon>Bacteria</taxon>
        <taxon>Pseudomonadati</taxon>
        <taxon>Spirochaetota</taxon>
        <taxon>Spirochaetia</taxon>
        <taxon>Spirochaetales</taxon>
        <taxon>Spirochaetaceae</taxon>
        <taxon>Alkalispirochaeta</taxon>
    </lineage>
</organism>
<dbReference type="InterPro" id="IPR002656">
    <property type="entry name" value="Acyl_transf_3_dom"/>
</dbReference>
<feature type="transmembrane region" description="Helical" evidence="1">
    <location>
        <begin position="357"/>
        <end position="379"/>
    </location>
</feature>
<dbReference type="EMBL" id="FTMS01000010">
    <property type="protein sequence ID" value="SIQ53371.1"/>
    <property type="molecule type" value="Genomic_DNA"/>
</dbReference>
<keyword evidence="1" id="KW-1133">Transmembrane helix</keyword>
<evidence type="ECO:0000256" key="1">
    <source>
        <dbReference type="SAM" id="Phobius"/>
    </source>
</evidence>
<feature type="transmembrane region" description="Helical" evidence="1">
    <location>
        <begin position="222"/>
        <end position="240"/>
    </location>
</feature>
<feature type="transmembrane region" description="Helical" evidence="1">
    <location>
        <begin position="135"/>
        <end position="156"/>
    </location>
</feature>
<accession>A0A1N6TJC2</accession>
<keyword evidence="3" id="KW-0012">Acyltransferase</keyword>
<dbReference type="Proteomes" id="UP000186400">
    <property type="component" value="Unassembled WGS sequence"/>
</dbReference>